<dbReference type="PANTHER" id="PTHR19229">
    <property type="entry name" value="ATP-BINDING CASSETTE TRANSPORTER SUBFAMILY A ABCA"/>
    <property type="match status" value="1"/>
</dbReference>
<accession>A0A2J7ZXE6</accession>
<proteinExistence type="predicted"/>
<dbReference type="Pfam" id="PF24526">
    <property type="entry name" value="ABCA12_C"/>
    <property type="match status" value="1"/>
</dbReference>
<name>A0A2J7ZXE6_9CHLO</name>
<feature type="compositionally biased region" description="Gly residues" evidence="5">
    <location>
        <begin position="715"/>
        <end position="724"/>
    </location>
</feature>
<evidence type="ECO:0000259" key="7">
    <source>
        <dbReference type="Pfam" id="PF12698"/>
    </source>
</evidence>
<protein>
    <submittedName>
        <fullName evidence="8">ABC transporter A family member 8</fullName>
    </submittedName>
</protein>
<comment type="caution">
    <text evidence="8">The sequence shown here is derived from an EMBL/GenBank/DDBJ whole genome shotgun (WGS) entry which is preliminary data.</text>
</comment>
<feature type="compositionally biased region" description="Gly residues" evidence="5">
    <location>
        <begin position="776"/>
        <end position="790"/>
    </location>
</feature>
<feature type="compositionally biased region" description="Gly residues" evidence="5">
    <location>
        <begin position="740"/>
        <end position="764"/>
    </location>
</feature>
<dbReference type="OrthoDB" id="8061355at2759"/>
<evidence type="ECO:0000256" key="3">
    <source>
        <dbReference type="ARBA" id="ARBA00022989"/>
    </source>
</evidence>
<evidence type="ECO:0000256" key="6">
    <source>
        <dbReference type="SAM" id="Phobius"/>
    </source>
</evidence>
<organism evidence="8 9">
    <name type="scientific">Tetrabaena socialis</name>
    <dbReference type="NCBI Taxonomy" id="47790"/>
    <lineage>
        <taxon>Eukaryota</taxon>
        <taxon>Viridiplantae</taxon>
        <taxon>Chlorophyta</taxon>
        <taxon>core chlorophytes</taxon>
        <taxon>Chlorophyceae</taxon>
        <taxon>CS clade</taxon>
        <taxon>Chlamydomonadales</taxon>
        <taxon>Tetrabaenaceae</taxon>
        <taxon>Tetrabaena</taxon>
    </lineage>
</organism>
<reference evidence="8 9" key="1">
    <citation type="journal article" date="2017" name="Mol. Biol. Evol.">
        <title>The 4-celled Tetrabaena socialis nuclear genome reveals the essential components for genetic control of cell number at the origin of multicellularity in the volvocine lineage.</title>
        <authorList>
            <person name="Featherston J."/>
            <person name="Arakaki Y."/>
            <person name="Hanschen E.R."/>
            <person name="Ferris P.J."/>
            <person name="Michod R.E."/>
            <person name="Olson B.J.S.C."/>
            <person name="Nozaki H."/>
            <person name="Durand P.M."/>
        </authorList>
    </citation>
    <scope>NUCLEOTIDE SEQUENCE [LARGE SCALE GENOMIC DNA]</scope>
    <source>
        <strain evidence="8 9">NIES-571</strain>
    </source>
</reference>
<evidence type="ECO:0000256" key="2">
    <source>
        <dbReference type="ARBA" id="ARBA00022692"/>
    </source>
</evidence>
<dbReference type="SUPFAM" id="SSF52540">
    <property type="entry name" value="P-loop containing nucleoside triphosphate hydrolases"/>
    <property type="match status" value="1"/>
</dbReference>
<feature type="transmembrane region" description="Helical" evidence="6">
    <location>
        <begin position="468"/>
        <end position="489"/>
    </location>
</feature>
<dbReference type="Gene3D" id="3.40.50.300">
    <property type="entry name" value="P-loop containing nucleotide triphosphate hydrolases"/>
    <property type="match status" value="1"/>
</dbReference>
<feature type="compositionally biased region" description="Low complexity" evidence="5">
    <location>
        <begin position="698"/>
        <end position="714"/>
    </location>
</feature>
<dbReference type="GO" id="GO:0005319">
    <property type="term" value="F:lipid transporter activity"/>
    <property type="evidence" value="ECO:0007669"/>
    <property type="project" value="TreeGrafter"/>
</dbReference>
<feature type="transmembrane region" description="Helical" evidence="6">
    <location>
        <begin position="571"/>
        <end position="591"/>
    </location>
</feature>
<feature type="domain" description="ABC-2 type transporter transmembrane" evidence="7">
    <location>
        <begin position="385"/>
        <end position="590"/>
    </location>
</feature>
<keyword evidence="9" id="KW-1185">Reference proteome</keyword>
<keyword evidence="2 6" id="KW-0812">Transmembrane</keyword>
<evidence type="ECO:0000256" key="5">
    <source>
        <dbReference type="SAM" id="MobiDB-lite"/>
    </source>
</evidence>
<gene>
    <name evidence="8" type="ORF">TSOC_008877</name>
</gene>
<keyword evidence="3 6" id="KW-1133">Transmembrane helix</keyword>
<sequence>ALDDYYIDNAFINTNSNTSQVQLILPYGRCNASGLQTSISNISSWPVAEMLLRYYNATYPLLGTLFKGLNITTDRLLPGLSGSALSNITGGCVDAWPRQANSTEQLVRRLYCGFGAVGVGGELESRARALLVKSAVYQRRNTATNICLCGCQCLECCIPRRVQRDWTEDEQARIDAGETLKPRFTRIEECKPLQSSYCEQVRNATCRSFNDSACNVGFSSPGQAVFCPIPHPSSWPPTMQTPRRFWRAGGATTQWMLYTGSDLAAADQVAARMFTAPELPNLQAVADVARCDGTFFIREYGSAWDFRELGPTTLRYDVFYNLSLPASESGRVTYRIPQLLNLATRGWTDTYLGNLPIVSRLRNRLLGLMSTPKLPTTLKLDFSVLLGPLFYTWVVQMLLPSLLQQLVYEKEKRLRMMMKMHGLSDLAYWIVTYLWYLMLYCVYMTFFVVFGSAIRLKIFTTSSYSLQAILYFIFGNNMIAFMFLLSSLFTSSRTAVVVAFLYVFATGLIGELLLRSLMQQRRPWMLAVELVPGFALYRGLFEFSEYSIRAIFGNSDGLRWSNLSDPGNGMVAAWVILAVEWPVFMLAAWYLEQTVSSGTGMRRHPLYFLRWMWHKPSDDLAALRSPSPAATAASAAASKALGPADRREDVELTSGKGRTGGDEGAVAAVAKGPVAEGVDEAEGEAGGEGVVAAGGSGSRPPSRPSAGSRPQSAVSGGGGGGSVPAGGDALAASVRPGSAASGGSGGGGGGGSLNVGGGTEGGGSHTVIAVGPSVTAGGGSAGGSLGGSLAGGSPRRSGTRPASHSSSGATSQDEPSTGLDPASRRALWDVVRRHKEGRAIILTTHSMEEAQVLCDRLGIFVDGQLVCIGNPREITARYADYLVFTLTVAKGHEAAAKAFVAKLSPRARLTYALGGTFKFELPSGEVTLSAVFDAVAVAREQMEVLDWGVANATLEEVFIKFARQIGVETNEQ</sequence>
<dbReference type="InterPro" id="IPR026082">
    <property type="entry name" value="ABCA"/>
</dbReference>
<evidence type="ECO:0000256" key="4">
    <source>
        <dbReference type="ARBA" id="ARBA00023136"/>
    </source>
</evidence>
<feature type="transmembrane region" description="Helical" evidence="6">
    <location>
        <begin position="426"/>
        <end position="456"/>
    </location>
</feature>
<feature type="compositionally biased region" description="Low complexity" evidence="5">
    <location>
        <begin position="634"/>
        <end position="643"/>
    </location>
</feature>
<feature type="compositionally biased region" description="Gly residues" evidence="5">
    <location>
        <begin position="686"/>
        <end position="697"/>
    </location>
</feature>
<dbReference type="AlphaFoldDB" id="A0A2J7ZXE6"/>
<dbReference type="PANTHER" id="PTHR19229:SF154">
    <property type="entry name" value="ABC TRANSPORTER A FAMILY MEMBER 3-RELATED"/>
    <property type="match status" value="1"/>
</dbReference>
<comment type="subcellular location">
    <subcellularLocation>
        <location evidence="1">Membrane</location>
        <topology evidence="1">Multi-pass membrane protein</topology>
    </subcellularLocation>
</comment>
<keyword evidence="4 6" id="KW-0472">Membrane</keyword>
<feature type="non-terminal residue" evidence="8">
    <location>
        <position position="1"/>
    </location>
</feature>
<evidence type="ECO:0000313" key="9">
    <source>
        <dbReference type="Proteomes" id="UP000236333"/>
    </source>
</evidence>
<dbReference type="InterPro" id="IPR027417">
    <property type="entry name" value="P-loop_NTPase"/>
</dbReference>
<feature type="compositionally biased region" description="Low complexity" evidence="5">
    <location>
        <begin position="664"/>
        <end position="676"/>
    </location>
</feature>
<feature type="region of interest" description="Disordered" evidence="5">
    <location>
        <begin position="634"/>
        <end position="822"/>
    </location>
</feature>
<dbReference type="GO" id="GO:0016020">
    <property type="term" value="C:membrane"/>
    <property type="evidence" value="ECO:0007669"/>
    <property type="project" value="UniProtKB-SubCell"/>
</dbReference>
<feature type="transmembrane region" description="Helical" evidence="6">
    <location>
        <begin position="495"/>
        <end position="514"/>
    </location>
</feature>
<dbReference type="Pfam" id="PF12698">
    <property type="entry name" value="ABC2_membrane_3"/>
    <property type="match status" value="1"/>
</dbReference>
<dbReference type="EMBL" id="PGGS01000349">
    <property type="protein sequence ID" value="PNH04925.1"/>
    <property type="molecule type" value="Genomic_DNA"/>
</dbReference>
<feature type="compositionally biased region" description="Polar residues" evidence="5">
    <location>
        <begin position="800"/>
        <end position="815"/>
    </location>
</feature>
<evidence type="ECO:0000256" key="1">
    <source>
        <dbReference type="ARBA" id="ARBA00004141"/>
    </source>
</evidence>
<dbReference type="GO" id="GO:0140359">
    <property type="term" value="F:ABC-type transporter activity"/>
    <property type="evidence" value="ECO:0007669"/>
    <property type="project" value="InterPro"/>
</dbReference>
<dbReference type="Proteomes" id="UP000236333">
    <property type="component" value="Unassembled WGS sequence"/>
</dbReference>
<evidence type="ECO:0000313" key="8">
    <source>
        <dbReference type="EMBL" id="PNH04925.1"/>
    </source>
</evidence>
<dbReference type="InterPro" id="IPR013525">
    <property type="entry name" value="ABC2_TM"/>
</dbReference>